<feature type="compositionally biased region" description="Polar residues" evidence="1">
    <location>
        <begin position="155"/>
        <end position="169"/>
    </location>
</feature>
<feature type="transmembrane region" description="Helical" evidence="2">
    <location>
        <begin position="218"/>
        <end position="237"/>
    </location>
</feature>
<organism evidence="4">
    <name type="scientific">marine sediment metagenome</name>
    <dbReference type="NCBI Taxonomy" id="412755"/>
    <lineage>
        <taxon>unclassified sequences</taxon>
        <taxon>metagenomes</taxon>
        <taxon>ecological metagenomes</taxon>
    </lineage>
</organism>
<dbReference type="InterPro" id="IPR026870">
    <property type="entry name" value="Zinc_ribbon_dom"/>
</dbReference>
<feature type="non-terminal residue" evidence="4">
    <location>
        <position position="1"/>
    </location>
</feature>
<sequence>IAMSVLLFSFASVAFSEGANFKQLDVTIKPEYDVEKKVFLRFDGKVDEISMPTKTIFYSPKDIIEDSTLNICAFSESNQMLCQTREKSTEGNFLKFEVPMPEKKFMFEGYFESLKDNNGQRALEYTFKAAQNIEKLNIAIAKPKGASNFVVQPEPHSSSNDNDGLQNSTYSFSGVKEGKEYSFKISYDKKDWDVSITKANAESPDANAGDSSGASGSAIFIAILSAIGVAGAILFAFTKVSRKSSGAPTSAGSKGKALFCSNCGTRLAQNTKFCASCGTQI</sequence>
<keyword evidence="2" id="KW-1133">Transmembrane helix</keyword>
<reference evidence="4" key="1">
    <citation type="journal article" date="2015" name="Nature">
        <title>Complex archaea that bridge the gap between prokaryotes and eukaryotes.</title>
        <authorList>
            <person name="Spang A."/>
            <person name="Saw J.H."/>
            <person name="Jorgensen S.L."/>
            <person name="Zaremba-Niedzwiedzka K."/>
            <person name="Martijn J."/>
            <person name="Lind A.E."/>
            <person name="van Eijk R."/>
            <person name="Schleper C."/>
            <person name="Guy L."/>
            <person name="Ettema T.J."/>
        </authorList>
    </citation>
    <scope>NUCLEOTIDE SEQUENCE</scope>
</reference>
<keyword evidence="2" id="KW-0812">Transmembrane</keyword>
<dbReference type="Pfam" id="PF13240">
    <property type="entry name" value="Zn_Ribbon_1"/>
    <property type="match status" value="1"/>
</dbReference>
<comment type="caution">
    <text evidence="4">The sequence shown here is derived from an EMBL/GenBank/DDBJ whole genome shotgun (WGS) entry which is preliminary data.</text>
</comment>
<gene>
    <name evidence="4" type="ORF">LCGC14_3149490</name>
</gene>
<evidence type="ECO:0000313" key="4">
    <source>
        <dbReference type="EMBL" id="KKK48003.1"/>
    </source>
</evidence>
<evidence type="ECO:0000256" key="2">
    <source>
        <dbReference type="SAM" id="Phobius"/>
    </source>
</evidence>
<proteinExistence type="predicted"/>
<dbReference type="EMBL" id="LAZR01069287">
    <property type="protein sequence ID" value="KKK48003.1"/>
    <property type="molecule type" value="Genomic_DNA"/>
</dbReference>
<keyword evidence="2" id="KW-0472">Membrane</keyword>
<feature type="region of interest" description="Disordered" evidence="1">
    <location>
        <begin position="149"/>
        <end position="169"/>
    </location>
</feature>
<accession>A0A0F8VUH8</accession>
<evidence type="ECO:0000256" key="1">
    <source>
        <dbReference type="SAM" id="MobiDB-lite"/>
    </source>
</evidence>
<feature type="domain" description="Zinc-ribbon" evidence="3">
    <location>
        <begin position="259"/>
        <end position="280"/>
    </location>
</feature>
<dbReference type="AlphaFoldDB" id="A0A0F8VUH8"/>
<name>A0A0F8VUH8_9ZZZZ</name>
<evidence type="ECO:0000259" key="3">
    <source>
        <dbReference type="Pfam" id="PF13240"/>
    </source>
</evidence>
<protein>
    <recommendedName>
        <fullName evidence="3">Zinc-ribbon domain-containing protein</fullName>
    </recommendedName>
</protein>